<dbReference type="CDD" id="cd00609">
    <property type="entry name" value="AAT_like"/>
    <property type="match status" value="1"/>
</dbReference>
<evidence type="ECO:0000256" key="2">
    <source>
        <dbReference type="ARBA" id="ARBA00012224"/>
    </source>
</evidence>
<dbReference type="InterPro" id="IPR051798">
    <property type="entry name" value="Class-II_PLP-Dep_Aminotrans"/>
</dbReference>
<sequence length="383" mass="43827">MVDFNKKIDRSKNDSRKWAGRKKYFGREDLLPMWVADMDIEAPDVVVEALKNKADQKIFGYTMENERYIGSLVNWVKKRHGSKLSFERIAHSPTVVTSLNLLIKILTNEGDQIMIQSPTYPQFVKQIESNGRKVVINELVEKENGYEMDFIDFEEKVKNSVVFILCNPHNPAGRVWTREESSKIAEICVKYGVKIISDEIHSDLILDGKHISIASLGREVENLVYTCLSATKTFNLAGIQSSFVVFPTRKEKENFVEELSLIGVHEPNSFCMDMVISAYNHGEEWLEKLLDHLRGNIEFAVDYIEKNIPQIRVKKPEATYLLWLDLRKFGLDDEKLKERLVEDGGLALTMGGGFMGSGFARMNIACPRYMLEDGLERLKKAFG</sequence>
<dbReference type="EMBL" id="QUAJ01000003">
    <property type="protein sequence ID" value="REI42631.1"/>
    <property type="molecule type" value="Genomic_DNA"/>
</dbReference>
<protein>
    <recommendedName>
        <fullName evidence="2">cysteine-S-conjugate beta-lyase</fullName>
        <ecNumber evidence="2">4.4.1.13</ecNumber>
    </recommendedName>
</protein>
<dbReference type="InterPro" id="IPR004839">
    <property type="entry name" value="Aminotransferase_I/II_large"/>
</dbReference>
<dbReference type="NCBIfam" id="TIGR04350">
    <property type="entry name" value="C_S_lyase_PatB"/>
    <property type="match status" value="1"/>
</dbReference>
<evidence type="ECO:0000259" key="6">
    <source>
        <dbReference type="Pfam" id="PF00155"/>
    </source>
</evidence>
<organism evidence="7 8">
    <name type="scientific">Psychrilyobacter piezotolerans</name>
    <dbReference type="NCBI Taxonomy" id="2293438"/>
    <lineage>
        <taxon>Bacteria</taxon>
        <taxon>Fusobacteriati</taxon>
        <taxon>Fusobacteriota</taxon>
        <taxon>Fusobacteriia</taxon>
        <taxon>Fusobacteriales</taxon>
        <taxon>Fusobacteriaceae</taxon>
        <taxon>Psychrilyobacter</taxon>
    </lineage>
</organism>
<evidence type="ECO:0000313" key="8">
    <source>
        <dbReference type="Proteomes" id="UP000263486"/>
    </source>
</evidence>
<evidence type="ECO:0000256" key="4">
    <source>
        <dbReference type="ARBA" id="ARBA00023239"/>
    </source>
</evidence>
<accession>A0ABX9KJM3</accession>
<proteinExistence type="inferred from homology"/>
<dbReference type="InterPro" id="IPR015421">
    <property type="entry name" value="PyrdxlP-dep_Trfase_major"/>
</dbReference>
<evidence type="ECO:0000256" key="3">
    <source>
        <dbReference type="ARBA" id="ARBA00022898"/>
    </source>
</evidence>
<name>A0ABX9KJM3_9FUSO</name>
<comment type="similarity">
    <text evidence="5">Belongs to the class-II pyridoxal-phosphate-dependent aminotransferase family. MalY/PatB cystathionine beta-lyase subfamily.</text>
</comment>
<evidence type="ECO:0000256" key="1">
    <source>
        <dbReference type="ARBA" id="ARBA00001933"/>
    </source>
</evidence>
<keyword evidence="8" id="KW-1185">Reference proteome</keyword>
<gene>
    <name evidence="7" type="ORF">DYH56_02370</name>
</gene>
<dbReference type="PANTHER" id="PTHR43525:SF1">
    <property type="entry name" value="PROTEIN MALY"/>
    <property type="match status" value="1"/>
</dbReference>
<dbReference type="InterPro" id="IPR015424">
    <property type="entry name" value="PyrdxlP-dep_Trfase"/>
</dbReference>
<dbReference type="Gene3D" id="3.90.1150.10">
    <property type="entry name" value="Aspartate Aminotransferase, domain 1"/>
    <property type="match status" value="1"/>
</dbReference>
<evidence type="ECO:0000256" key="5">
    <source>
        <dbReference type="ARBA" id="ARBA00037974"/>
    </source>
</evidence>
<dbReference type="GO" id="GO:0016829">
    <property type="term" value="F:lyase activity"/>
    <property type="evidence" value="ECO:0007669"/>
    <property type="project" value="UniProtKB-KW"/>
</dbReference>
<dbReference type="Proteomes" id="UP000263486">
    <property type="component" value="Unassembled WGS sequence"/>
</dbReference>
<keyword evidence="3" id="KW-0663">Pyridoxal phosphate</keyword>
<dbReference type="Gene3D" id="3.40.640.10">
    <property type="entry name" value="Type I PLP-dependent aspartate aminotransferase-like (Major domain)"/>
    <property type="match status" value="1"/>
</dbReference>
<dbReference type="SUPFAM" id="SSF53383">
    <property type="entry name" value="PLP-dependent transferases"/>
    <property type="match status" value="1"/>
</dbReference>
<keyword evidence="4 7" id="KW-0456">Lyase</keyword>
<comment type="caution">
    <text evidence="7">The sequence shown here is derived from an EMBL/GenBank/DDBJ whole genome shotgun (WGS) entry which is preliminary data.</text>
</comment>
<dbReference type="InterPro" id="IPR015422">
    <property type="entry name" value="PyrdxlP-dep_Trfase_small"/>
</dbReference>
<dbReference type="EC" id="4.4.1.13" evidence="2"/>
<dbReference type="InterPro" id="IPR027619">
    <property type="entry name" value="C-S_lyase_PatB-like"/>
</dbReference>
<dbReference type="Pfam" id="PF00155">
    <property type="entry name" value="Aminotran_1_2"/>
    <property type="match status" value="1"/>
</dbReference>
<dbReference type="RefSeq" id="WP_114641255.1">
    <property type="nucleotide sequence ID" value="NZ_JAACIO010000003.1"/>
</dbReference>
<comment type="cofactor">
    <cofactor evidence="1">
        <name>pyridoxal 5'-phosphate</name>
        <dbReference type="ChEBI" id="CHEBI:597326"/>
    </cofactor>
</comment>
<evidence type="ECO:0000313" key="7">
    <source>
        <dbReference type="EMBL" id="REI42631.1"/>
    </source>
</evidence>
<reference evidence="7 8" key="1">
    <citation type="submission" date="2018-08" db="EMBL/GenBank/DDBJ databases">
        <title>Draft genome sequence of Psychrilyobacter sp. strain SD5 isolated from Black Sea water.</title>
        <authorList>
            <person name="Yadav S."/>
            <person name="Villanueva L."/>
            <person name="Damste J.S.S."/>
        </authorList>
    </citation>
    <scope>NUCLEOTIDE SEQUENCE [LARGE SCALE GENOMIC DNA]</scope>
    <source>
        <strain evidence="7 8">SD5</strain>
    </source>
</reference>
<feature type="domain" description="Aminotransferase class I/classII large" evidence="6">
    <location>
        <begin position="42"/>
        <end position="378"/>
    </location>
</feature>
<dbReference type="PANTHER" id="PTHR43525">
    <property type="entry name" value="PROTEIN MALY"/>
    <property type="match status" value="1"/>
</dbReference>